<evidence type="ECO:0000313" key="1">
    <source>
        <dbReference type="EMBL" id="KAG1558947.1"/>
    </source>
</evidence>
<sequence length="76" mass="8222">MAAMATHCRILLADFAMDVSEIPYPLLLGKSAMVNMVAGCKRSESRHSSVARQAANASAFPNPDDNCRRDEIDLGI</sequence>
<keyword evidence="2" id="KW-1185">Reference proteome</keyword>
<dbReference type="EMBL" id="JAANIU010003901">
    <property type="protein sequence ID" value="KAG1558947.1"/>
    <property type="molecule type" value="Genomic_DNA"/>
</dbReference>
<dbReference type="Proteomes" id="UP000740926">
    <property type="component" value="Unassembled WGS sequence"/>
</dbReference>
<dbReference type="AlphaFoldDB" id="A0A9P6YR30"/>
<accession>A0A9P6YR30</accession>
<evidence type="ECO:0000313" key="2">
    <source>
        <dbReference type="Proteomes" id="UP000740926"/>
    </source>
</evidence>
<proteinExistence type="predicted"/>
<comment type="caution">
    <text evidence="1">The sequence shown here is derived from an EMBL/GenBank/DDBJ whole genome shotgun (WGS) entry which is preliminary data.</text>
</comment>
<organism evidence="1 2">
    <name type="scientific">Rhizopus delemar</name>
    <dbReference type="NCBI Taxonomy" id="936053"/>
    <lineage>
        <taxon>Eukaryota</taxon>
        <taxon>Fungi</taxon>
        <taxon>Fungi incertae sedis</taxon>
        <taxon>Mucoromycota</taxon>
        <taxon>Mucoromycotina</taxon>
        <taxon>Mucoromycetes</taxon>
        <taxon>Mucorales</taxon>
        <taxon>Mucorineae</taxon>
        <taxon>Rhizopodaceae</taxon>
        <taxon>Rhizopus</taxon>
    </lineage>
</organism>
<reference evidence="1 2" key="1">
    <citation type="journal article" date="2020" name="Microb. Genom.">
        <title>Genetic diversity of clinical and environmental Mucorales isolates obtained from an investigation of mucormycosis cases among solid organ transplant recipients.</title>
        <authorList>
            <person name="Nguyen M.H."/>
            <person name="Kaul D."/>
            <person name="Muto C."/>
            <person name="Cheng S.J."/>
            <person name="Richter R.A."/>
            <person name="Bruno V.M."/>
            <person name="Liu G."/>
            <person name="Beyhan S."/>
            <person name="Sundermann A.J."/>
            <person name="Mounaud S."/>
            <person name="Pasculle A.W."/>
            <person name="Nierman W.C."/>
            <person name="Driscoll E."/>
            <person name="Cumbie R."/>
            <person name="Clancy C.J."/>
            <person name="Dupont C.L."/>
        </authorList>
    </citation>
    <scope>NUCLEOTIDE SEQUENCE [LARGE SCALE GENOMIC DNA]</scope>
    <source>
        <strain evidence="1 2">GL24</strain>
    </source>
</reference>
<protein>
    <submittedName>
        <fullName evidence="1">Uncharacterized protein</fullName>
    </submittedName>
</protein>
<gene>
    <name evidence="1" type="ORF">G6F50_012454</name>
</gene>
<name>A0A9P6YR30_9FUNG</name>